<dbReference type="PANTHER" id="PTHR28259:SF1">
    <property type="entry name" value="FLUORIDE EXPORT PROTEIN 1-RELATED"/>
    <property type="match status" value="1"/>
</dbReference>
<proteinExistence type="inferred from homology"/>
<evidence type="ECO:0000313" key="11">
    <source>
        <dbReference type="EMBL" id="MFC7322210.1"/>
    </source>
</evidence>
<name>A0ABW2K7R5_9BACI</name>
<feature type="transmembrane region" description="Helical" evidence="10">
    <location>
        <begin position="5"/>
        <end position="23"/>
    </location>
</feature>
<evidence type="ECO:0000256" key="5">
    <source>
        <dbReference type="ARBA" id="ARBA00023136"/>
    </source>
</evidence>
<dbReference type="EMBL" id="JBHTBY010000013">
    <property type="protein sequence ID" value="MFC7322210.1"/>
    <property type="molecule type" value="Genomic_DNA"/>
</dbReference>
<protein>
    <recommendedName>
        <fullName evidence="10">Fluoride-specific ion channel FluC</fullName>
    </recommendedName>
</protein>
<keyword evidence="4 10" id="KW-1133">Transmembrane helix</keyword>
<dbReference type="Pfam" id="PF02537">
    <property type="entry name" value="CRCB"/>
    <property type="match status" value="1"/>
</dbReference>
<sequence length="124" mass="13365">MRIHIYTGIAGGGGLGSIMRYGIALTFNSSTGFPWGTLLANLIGCFFLSFLYTWFTSKKLSEFVKKGLATGLIGSLTTFSTLSIEVVSLTQQSIVLSFTYLILTVAAGLLFTIAGMKAGRRMFL</sequence>
<evidence type="ECO:0000313" key="12">
    <source>
        <dbReference type="Proteomes" id="UP001596494"/>
    </source>
</evidence>
<feature type="transmembrane region" description="Helical" evidence="10">
    <location>
        <begin position="67"/>
        <end position="88"/>
    </location>
</feature>
<keyword evidence="10" id="KW-0406">Ion transport</keyword>
<comment type="similarity">
    <text evidence="7 10">Belongs to the fluoride channel Fluc/FEX (TC 1.A.43) family.</text>
</comment>
<evidence type="ECO:0000256" key="10">
    <source>
        <dbReference type="HAMAP-Rule" id="MF_00454"/>
    </source>
</evidence>
<keyword evidence="2 10" id="KW-1003">Cell membrane</keyword>
<keyword evidence="6 10" id="KW-0407">Ion channel</keyword>
<accession>A0ABW2K7R5</accession>
<evidence type="ECO:0000256" key="2">
    <source>
        <dbReference type="ARBA" id="ARBA00022475"/>
    </source>
</evidence>
<evidence type="ECO:0000256" key="1">
    <source>
        <dbReference type="ARBA" id="ARBA00004651"/>
    </source>
</evidence>
<feature type="transmembrane region" description="Helical" evidence="10">
    <location>
        <begin position="94"/>
        <end position="114"/>
    </location>
</feature>
<reference evidence="12" key="1">
    <citation type="journal article" date="2019" name="Int. J. Syst. Evol. Microbiol.">
        <title>The Global Catalogue of Microorganisms (GCM) 10K type strain sequencing project: providing services to taxonomists for standard genome sequencing and annotation.</title>
        <authorList>
            <consortium name="The Broad Institute Genomics Platform"/>
            <consortium name="The Broad Institute Genome Sequencing Center for Infectious Disease"/>
            <person name="Wu L."/>
            <person name="Ma J."/>
        </authorList>
    </citation>
    <scope>NUCLEOTIDE SEQUENCE [LARGE SCALE GENOMIC DNA]</scope>
    <source>
        <strain evidence="12">CCUG 73951</strain>
    </source>
</reference>
<keyword evidence="10" id="KW-0915">Sodium</keyword>
<keyword evidence="5 10" id="KW-0472">Membrane</keyword>
<feature type="transmembrane region" description="Helical" evidence="10">
    <location>
        <begin position="35"/>
        <end position="55"/>
    </location>
</feature>
<gene>
    <name evidence="10" type="primary">fluC</name>
    <name evidence="10" type="synonym">crcB</name>
    <name evidence="11" type="ORF">ACFQMN_15140</name>
</gene>
<feature type="binding site" evidence="10">
    <location>
        <position position="77"/>
    </location>
    <ligand>
        <name>Na(+)</name>
        <dbReference type="ChEBI" id="CHEBI:29101"/>
        <note>structural</note>
    </ligand>
</feature>
<dbReference type="PANTHER" id="PTHR28259">
    <property type="entry name" value="FLUORIDE EXPORT PROTEIN 1-RELATED"/>
    <property type="match status" value="1"/>
</dbReference>
<evidence type="ECO:0000256" key="6">
    <source>
        <dbReference type="ARBA" id="ARBA00023303"/>
    </source>
</evidence>
<comment type="caution">
    <text evidence="11">The sequence shown here is derived from an EMBL/GenBank/DDBJ whole genome shotgun (WGS) entry which is preliminary data.</text>
</comment>
<keyword evidence="10" id="KW-0479">Metal-binding</keyword>
<dbReference type="HAMAP" id="MF_00454">
    <property type="entry name" value="FluC"/>
    <property type="match status" value="1"/>
</dbReference>
<keyword evidence="10" id="KW-0813">Transport</keyword>
<evidence type="ECO:0000256" key="4">
    <source>
        <dbReference type="ARBA" id="ARBA00022989"/>
    </source>
</evidence>
<dbReference type="RefSeq" id="WP_289215944.1">
    <property type="nucleotide sequence ID" value="NZ_JAPVRC010000004.1"/>
</dbReference>
<evidence type="ECO:0000256" key="8">
    <source>
        <dbReference type="ARBA" id="ARBA00035585"/>
    </source>
</evidence>
<keyword evidence="12" id="KW-1185">Reference proteome</keyword>
<comment type="activity regulation">
    <text evidence="10">Na(+) is not transported, but it plays an essential structural role and its presence is essential for fluoride channel function.</text>
</comment>
<feature type="binding site" evidence="10">
    <location>
        <position position="74"/>
    </location>
    <ligand>
        <name>Na(+)</name>
        <dbReference type="ChEBI" id="CHEBI:29101"/>
        <note>structural</note>
    </ligand>
</feature>
<dbReference type="InterPro" id="IPR003691">
    <property type="entry name" value="FluC"/>
</dbReference>
<evidence type="ECO:0000256" key="3">
    <source>
        <dbReference type="ARBA" id="ARBA00022692"/>
    </source>
</evidence>
<dbReference type="Proteomes" id="UP001596494">
    <property type="component" value="Unassembled WGS sequence"/>
</dbReference>
<keyword evidence="3 10" id="KW-0812">Transmembrane</keyword>
<comment type="subcellular location">
    <subcellularLocation>
        <location evidence="1 10">Cell membrane</location>
        <topology evidence="1 10">Multi-pass membrane protein</topology>
    </subcellularLocation>
</comment>
<comment type="catalytic activity">
    <reaction evidence="8">
        <text>fluoride(in) = fluoride(out)</text>
        <dbReference type="Rhea" id="RHEA:76159"/>
        <dbReference type="ChEBI" id="CHEBI:17051"/>
    </reaction>
    <physiologicalReaction direction="left-to-right" evidence="8">
        <dbReference type="Rhea" id="RHEA:76160"/>
    </physiologicalReaction>
</comment>
<organism evidence="11 12">
    <name type="scientific">Halobacillus campisalis</name>
    <dbReference type="NCBI Taxonomy" id="435909"/>
    <lineage>
        <taxon>Bacteria</taxon>
        <taxon>Bacillati</taxon>
        <taxon>Bacillota</taxon>
        <taxon>Bacilli</taxon>
        <taxon>Bacillales</taxon>
        <taxon>Bacillaceae</taxon>
        <taxon>Halobacillus</taxon>
    </lineage>
</organism>
<evidence type="ECO:0000256" key="7">
    <source>
        <dbReference type="ARBA" id="ARBA00035120"/>
    </source>
</evidence>
<evidence type="ECO:0000256" key="9">
    <source>
        <dbReference type="ARBA" id="ARBA00049940"/>
    </source>
</evidence>
<comment type="function">
    <text evidence="9 10">Fluoride-specific ion channel. Important for reducing fluoride concentration in the cell, thus reducing its toxicity.</text>
</comment>